<reference evidence="2 3" key="1">
    <citation type="submission" date="2021-09" db="EMBL/GenBank/DDBJ databases">
        <title>Lysobacter sp. 13A isolated from the river sediment.</title>
        <authorList>
            <person name="Liu H."/>
            <person name="Li S."/>
            <person name="Mao S."/>
        </authorList>
    </citation>
    <scope>NUCLEOTIDE SEQUENCE [LARGE SCALE GENOMIC DNA]</scope>
    <source>
        <strain evidence="2 3">13A</strain>
    </source>
</reference>
<dbReference type="RefSeq" id="WP_223676782.1">
    <property type="nucleotide sequence ID" value="NZ_JAINZW010000006.1"/>
</dbReference>
<dbReference type="EMBL" id="JAINZW010000006">
    <property type="protein sequence ID" value="MBZ4040328.1"/>
    <property type="molecule type" value="Genomic_DNA"/>
</dbReference>
<feature type="region of interest" description="Disordered" evidence="1">
    <location>
        <begin position="1"/>
        <end position="34"/>
    </location>
</feature>
<evidence type="ECO:0000256" key="1">
    <source>
        <dbReference type="SAM" id="MobiDB-lite"/>
    </source>
</evidence>
<proteinExistence type="predicted"/>
<name>A0ABS7T935_9GAMM</name>
<accession>A0ABS7T935</accession>
<gene>
    <name evidence="2" type="ORF">K6753_12390</name>
</gene>
<organism evidence="2 3">
    <name type="scientific">Novilysobacter selenitireducens</name>
    <dbReference type="NCBI Taxonomy" id="2872639"/>
    <lineage>
        <taxon>Bacteria</taxon>
        <taxon>Pseudomonadati</taxon>
        <taxon>Pseudomonadota</taxon>
        <taxon>Gammaproteobacteria</taxon>
        <taxon>Lysobacterales</taxon>
        <taxon>Lysobacteraceae</taxon>
        <taxon>Novilysobacter</taxon>
    </lineage>
</organism>
<evidence type="ECO:0000313" key="3">
    <source>
        <dbReference type="Proteomes" id="UP001430954"/>
    </source>
</evidence>
<evidence type="ECO:0000313" key="2">
    <source>
        <dbReference type="EMBL" id="MBZ4040328.1"/>
    </source>
</evidence>
<sequence length="140" mass="14953">MSIQSKARRDARKRRLAKARNTAAERPAESIEAHAELRDDAGNLLGGIVRRDGEWTLGLGGQIVGGSDSAARVLAMLKRAAVMHEAKGTQIRLRCSPSLDQAAAAEVAAQGLTFEQFEQQLAQDLTGMSLDSPGAPPVRH</sequence>
<feature type="compositionally biased region" description="Basic residues" evidence="1">
    <location>
        <begin position="9"/>
        <end position="18"/>
    </location>
</feature>
<dbReference type="Proteomes" id="UP001430954">
    <property type="component" value="Unassembled WGS sequence"/>
</dbReference>
<comment type="caution">
    <text evidence="2">The sequence shown here is derived from an EMBL/GenBank/DDBJ whole genome shotgun (WGS) entry which is preliminary data.</text>
</comment>
<protein>
    <submittedName>
        <fullName evidence="2">Uncharacterized protein</fullName>
    </submittedName>
</protein>
<keyword evidence="3" id="KW-1185">Reference proteome</keyword>